<dbReference type="InterPro" id="IPR014721">
    <property type="entry name" value="Ribsml_uS5_D2-typ_fold_subgr"/>
</dbReference>
<dbReference type="InterPro" id="IPR005712">
    <property type="entry name" value="Ribosomal_uS5_bac-type"/>
</dbReference>
<evidence type="ECO:0000259" key="11">
    <source>
        <dbReference type="PROSITE" id="PS50881"/>
    </source>
</evidence>
<dbReference type="PANTHER" id="PTHR48277">
    <property type="entry name" value="MITOCHONDRIAL RIBOSOMAL PROTEIN S5"/>
    <property type="match status" value="1"/>
</dbReference>
<sequence length="219" mass="22296">MRGISLVADQQQAAAGGRDGGGDRRGGRGGRGGREGGRGRDRAEKSPHVERVVTINRVAKVVKGGRRFAFTALVVVGDGDGNVGVGYGKAKEVPAAIAKGVEEAKKNFFKVPRIGGTIPHEVFGEDAAGRVLLKPASAGTGVIAGGPVRAVLECAGVHDVLSKSLGSSNAINIVHATVAALKMLESPESVAARRGMALEDIAPQGLLRARAEAAQAAKA</sequence>
<evidence type="ECO:0000313" key="13">
    <source>
        <dbReference type="Proteomes" id="UP000305792"/>
    </source>
</evidence>
<keyword evidence="2 8" id="KW-0699">rRNA-binding</keyword>
<dbReference type="InterPro" id="IPR020568">
    <property type="entry name" value="Ribosomal_Su5_D2-typ_SF"/>
</dbReference>
<dbReference type="InterPro" id="IPR018192">
    <property type="entry name" value="Ribosomal_uS5_N_CS"/>
</dbReference>
<evidence type="ECO:0000256" key="1">
    <source>
        <dbReference type="ARBA" id="ARBA00008945"/>
    </source>
</evidence>
<accession>A0A4S8PL98</accession>
<dbReference type="InterPro" id="IPR005324">
    <property type="entry name" value="Ribosomal_uS5_C"/>
</dbReference>
<dbReference type="InterPro" id="IPR000851">
    <property type="entry name" value="Ribosomal_uS5"/>
</dbReference>
<evidence type="ECO:0000256" key="9">
    <source>
        <dbReference type="RuleBase" id="RU003823"/>
    </source>
</evidence>
<evidence type="ECO:0000256" key="8">
    <source>
        <dbReference type="HAMAP-Rule" id="MF_01307"/>
    </source>
</evidence>
<evidence type="ECO:0000313" key="12">
    <source>
        <dbReference type="EMBL" id="THV31520.1"/>
    </source>
</evidence>
<dbReference type="AlphaFoldDB" id="A0A4S8PL98"/>
<dbReference type="GO" id="GO:0005737">
    <property type="term" value="C:cytoplasm"/>
    <property type="evidence" value="ECO:0007669"/>
    <property type="project" value="UniProtKB-ARBA"/>
</dbReference>
<comment type="function">
    <text evidence="8">Located at the back of the 30S subunit body where it stabilizes the conformation of the head with respect to the body.</text>
</comment>
<reference evidence="12 13" key="1">
    <citation type="journal article" date="2018" name="Int. J. Syst. Evol. Microbiol.">
        <title>Glycomyces paridis sp. nov., isolated from the medicinal plant Paris polyphylla.</title>
        <authorList>
            <person name="Fang X.M."/>
            <person name="Bai J.L."/>
            <person name="Su J."/>
            <person name="Zhao L.L."/>
            <person name="Liu H.Y."/>
            <person name="Ma B.P."/>
            <person name="Zhang Y.Q."/>
            <person name="Yu L.Y."/>
        </authorList>
    </citation>
    <scope>NUCLEOTIDE SEQUENCE [LARGE SCALE GENOMIC DNA]</scope>
    <source>
        <strain evidence="12 13">CPCC 204357</strain>
    </source>
</reference>
<dbReference type="RefSeq" id="WP_136528390.1">
    <property type="nucleotide sequence ID" value="NZ_STGX01000002.1"/>
</dbReference>
<feature type="compositionally biased region" description="Basic and acidic residues" evidence="10">
    <location>
        <begin position="20"/>
        <end position="48"/>
    </location>
</feature>
<dbReference type="PROSITE" id="PS50881">
    <property type="entry name" value="S5_DSRBD"/>
    <property type="match status" value="1"/>
</dbReference>
<evidence type="ECO:0000256" key="4">
    <source>
        <dbReference type="ARBA" id="ARBA00022980"/>
    </source>
</evidence>
<dbReference type="Gene3D" id="3.30.160.20">
    <property type="match status" value="1"/>
</dbReference>
<dbReference type="GO" id="GO:0015935">
    <property type="term" value="C:small ribosomal subunit"/>
    <property type="evidence" value="ECO:0007669"/>
    <property type="project" value="InterPro"/>
</dbReference>
<feature type="region of interest" description="Disordered" evidence="10">
    <location>
        <begin position="1"/>
        <end position="48"/>
    </location>
</feature>
<dbReference type="GO" id="GO:0006412">
    <property type="term" value="P:translation"/>
    <property type="evidence" value="ECO:0007669"/>
    <property type="project" value="UniProtKB-UniRule"/>
</dbReference>
<dbReference type="InterPro" id="IPR013810">
    <property type="entry name" value="Ribosomal_uS5_N"/>
</dbReference>
<dbReference type="GO" id="GO:0042254">
    <property type="term" value="P:ribosome biogenesis"/>
    <property type="evidence" value="ECO:0007669"/>
    <property type="project" value="UniProtKB-ARBA"/>
</dbReference>
<comment type="function">
    <text evidence="8">With S4 and S12 plays an important role in translational accuracy.</text>
</comment>
<dbReference type="GO" id="GO:0019843">
    <property type="term" value="F:rRNA binding"/>
    <property type="evidence" value="ECO:0007669"/>
    <property type="project" value="UniProtKB-UniRule"/>
</dbReference>
<dbReference type="PANTHER" id="PTHR48277:SF1">
    <property type="entry name" value="MITOCHONDRIAL RIBOSOMAL PROTEIN S5"/>
    <property type="match status" value="1"/>
</dbReference>
<keyword evidence="4 8" id="KW-0689">Ribosomal protein</keyword>
<comment type="subunit">
    <text evidence="7 8">Part of the 30S ribosomal subunit. Contacts proteins S4 and S8.</text>
</comment>
<dbReference type="PROSITE" id="PS00585">
    <property type="entry name" value="RIBOSOMAL_S5"/>
    <property type="match status" value="1"/>
</dbReference>
<dbReference type="Gene3D" id="3.30.230.10">
    <property type="match status" value="1"/>
</dbReference>
<proteinExistence type="inferred from homology"/>
<keyword evidence="5 8" id="KW-0687">Ribonucleoprotein</keyword>
<dbReference type="FunFam" id="3.30.160.20:FF:000001">
    <property type="entry name" value="30S ribosomal protein S5"/>
    <property type="match status" value="1"/>
</dbReference>
<evidence type="ECO:0000256" key="5">
    <source>
        <dbReference type="ARBA" id="ARBA00023274"/>
    </source>
</evidence>
<name>A0A4S8PL98_9ACTN</name>
<evidence type="ECO:0000256" key="7">
    <source>
        <dbReference type="ARBA" id="ARBA00062000"/>
    </source>
</evidence>
<gene>
    <name evidence="8" type="primary">rpsE</name>
    <name evidence="12" type="ORF">E9998_03940</name>
</gene>
<dbReference type="Proteomes" id="UP000305792">
    <property type="component" value="Unassembled WGS sequence"/>
</dbReference>
<dbReference type="Pfam" id="PF00333">
    <property type="entry name" value="Ribosomal_S5"/>
    <property type="match status" value="1"/>
</dbReference>
<evidence type="ECO:0000256" key="6">
    <source>
        <dbReference type="ARBA" id="ARBA00035255"/>
    </source>
</evidence>
<comment type="caution">
    <text evidence="12">The sequence shown here is derived from an EMBL/GenBank/DDBJ whole genome shotgun (WGS) entry which is preliminary data.</text>
</comment>
<comment type="similarity">
    <text evidence="1 8 9">Belongs to the universal ribosomal protein uS5 family.</text>
</comment>
<comment type="domain">
    <text evidence="8">The N-terminal domain interacts with the head of the 30S subunit; the C-terminal domain interacts with the body and contacts protein S4. The interaction surface between S4 and S5 is involved in control of translational fidelity.</text>
</comment>
<dbReference type="GO" id="GO:0003735">
    <property type="term" value="F:structural constituent of ribosome"/>
    <property type="evidence" value="ECO:0007669"/>
    <property type="project" value="UniProtKB-UniRule"/>
</dbReference>
<evidence type="ECO:0000256" key="2">
    <source>
        <dbReference type="ARBA" id="ARBA00022730"/>
    </source>
</evidence>
<dbReference type="Pfam" id="PF03719">
    <property type="entry name" value="Ribosomal_S5_C"/>
    <property type="match status" value="1"/>
</dbReference>
<keyword evidence="3 8" id="KW-0694">RNA-binding</keyword>
<dbReference type="FunFam" id="3.30.230.10:FF:000002">
    <property type="entry name" value="30S ribosomal protein S5"/>
    <property type="match status" value="1"/>
</dbReference>
<feature type="domain" description="S5 DRBM" evidence="11">
    <location>
        <begin position="48"/>
        <end position="111"/>
    </location>
</feature>
<dbReference type="EMBL" id="STGX01000002">
    <property type="protein sequence ID" value="THV31520.1"/>
    <property type="molecule type" value="Genomic_DNA"/>
</dbReference>
<dbReference type="SUPFAM" id="SSF54768">
    <property type="entry name" value="dsRNA-binding domain-like"/>
    <property type="match status" value="1"/>
</dbReference>
<evidence type="ECO:0000256" key="3">
    <source>
        <dbReference type="ARBA" id="ARBA00022884"/>
    </source>
</evidence>
<dbReference type="OrthoDB" id="9809045at2"/>
<evidence type="ECO:0000256" key="10">
    <source>
        <dbReference type="SAM" id="MobiDB-lite"/>
    </source>
</evidence>
<keyword evidence="13" id="KW-1185">Reference proteome</keyword>
<organism evidence="12 13">
    <name type="scientific">Glycomyces paridis</name>
    <dbReference type="NCBI Taxonomy" id="2126555"/>
    <lineage>
        <taxon>Bacteria</taxon>
        <taxon>Bacillati</taxon>
        <taxon>Actinomycetota</taxon>
        <taxon>Actinomycetes</taxon>
        <taxon>Glycomycetales</taxon>
        <taxon>Glycomycetaceae</taxon>
        <taxon>Glycomyces</taxon>
    </lineage>
</organism>
<dbReference type="HAMAP" id="MF_01307_B">
    <property type="entry name" value="Ribosomal_uS5_B"/>
    <property type="match status" value="1"/>
</dbReference>
<protein>
    <recommendedName>
        <fullName evidence="6 8">Small ribosomal subunit protein uS5</fullName>
    </recommendedName>
</protein>
<dbReference type="NCBIfam" id="TIGR01021">
    <property type="entry name" value="rpsE_bact"/>
    <property type="match status" value="1"/>
</dbReference>
<dbReference type="SUPFAM" id="SSF54211">
    <property type="entry name" value="Ribosomal protein S5 domain 2-like"/>
    <property type="match status" value="1"/>
</dbReference>